<reference evidence="1 2" key="1">
    <citation type="submission" date="2018-05" db="EMBL/GenBank/DDBJ databases">
        <title>Genome sequencing of Flavobacterium sp. HYN0049.</title>
        <authorList>
            <person name="Yi H."/>
            <person name="Baek C."/>
        </authorList>
    </citation>
    <scope>NUCLEOTIDE SEQUENCE [LARGE SCALE GENOMIC DNA]</scope>
    <source>
        <strain evidence="1 2">HYN0049</strain>
    </source>
</reference>
<gene>
    <name evidence="1" type="ORF">HYN49_00895</name>
</gene>
<proteinExistence type="predicted"/>
<evidence type="ECO:0000313" key="1">
    <source>
        <dbReference type="EMBL" id="AWI24563.1"/>
    </source>
</evidence>
<dbReference type="EMBL" id="CP029187">
    <property type="protein sequence ID" value="AWI24563.1"/>
    <property type="molecule type" value="Genomic_DNA"/>
</dbReference>
<sequence>MTPFLLTLLLVNLVLIGLVFADFRKSKKAHQLKTAAYESMIVTLLENQASQDGRIQMADDLKETLRTSQKRIGAEILSLQYQLLDTLAKNNLIE</sequence>
<accession>A0A2S1SDV8</accession>
<dbReference type="RefSeq" id="WP_108902362.1">
    <property type="nucleotide sequence ID" value="NZ_CP029187.1"/>
</dbReference>
<organism evidence="1 2">
    <name type="scientific">Flavobacterium pallidum</name>
    <dbReference type="NCBI Taxonomy" id="2172098"/>
    <lineage>
        <taxon>Bacteria</taxon>
        <taxon>Pseudomonadati</taxon>
        <taxon>Bacteroidota</taxon>
        <taxon>Flavobacteriia</taxon>
        <taxon>Flavobacteriales</taxon>
        <taxon>Flavobacteriaceae</taxon>
        <taxon>Flavobacterium</taxon>
    </lineage>
</organism>
<dbReference type="OrthoDB" id="9848626at2"/>
<protein>
    <submittedName>
        <fullName evidence="1">Uncharacterized protein</fullName>
    </submittedName>
</protein>
<name>A0A2S1SDV8_9FLAO</name>
<evidence type="ECO:0000313" key="2">
    <source>
        <dbReference type="Proteomes" id="UP000244937"/>
    </source>
</evidence>
<keyword evidence="2" id="KW-1185">Reference proteome</keyword>
<dbReference type="AlphaFoldDB" id="A0A2S1SDV8"/>
<dbReference type="KEGG" id="fpal:HYN49_00895"/>
<dbReference type="Proteomes" id="UP000244937">
    <property type="component" value="Chromosome"/>
</dbReference>